<dbReference type="PANTHER" id="PTHR35861">
    <property type="match status" value="1"/>
</dbReference>
<dbReference type="InterPro" id="IPR035089">
    <property type="entry name" value="Phage_sheath_subtilisin"/>
</dbReference>
<name>A0A0A2XX24_9PAST</name>
<accession>A0A0A2XX24</accession>
<dbReference type="Pfam" id="PF04984">
    <property type="entry name" value="Phage_sheath_1"/>
    <property type="match status" value="1"/>
</dbReference>
<dbReference type="PANTHER" id="PTHR35861:SF1">
    <property type="entry name" value="PHAGE TAIL SHEATH PROTEIN"/>
    <property type="match status" value="1"/>
</dbReference>
<comment type="caution">
    <text evidence="5">The sequence shown here is derived from an EMBL/GenBank/DDBJ whole genome shotgun (WGS) entry which is preliminary data.</text>
</comment>
<comment type="similarity">
    <text evidence="1">Belongs to the myoviridae tail sheath protein family.</text>
</comment>
<dbReference type="Pfam" id="PF22671">
    <property type="entry name" value="Gp18_domIII_N"/>
    <property type="match status" value="1"/>
</dbReference>
<evidence type="ECO:0000259" key="3">
    <source>
        <dbReference type="Pfam" id="PF17482"/>
    </source>
</evidence>
<dbReference type="RefSeq" id="WP_039173910.1">
    <property type="nucleotide sequence ID" value="NZ_JPXX01000023.1"/>
</dbReference>
<feature type="domain" description="Tail sheath protein Gp18-like" evidence="4">
    <location>
        <begin position="25"/>
        <end position="85"/>
    </location>
</feature>
<evidence type="ECO:0000313" key="5">
    <source>
        <dbReference type="EMBL" id="KGQ36818.1"/>
    </source>
</evidence>
<reference evidence="5 6" key="1">
    <citation type="submission" date="2014-08" db="EMBL/GenBank/DDBJ databases">
        <title>Chaperone-usher fimbriae in a diverse selection of Gallibacterium genomes.</title>
        <authorList>
            <person name="Kudirkiene E."/>
            <person name="Bager R.J."/>
            <person name="Johnson T.J."/>
            <person name="Bojesen A.M."/>
        </authorList>
    </citation>
    <scope>NUCLEOTIDE SEQUENCE [LARGE SCALE GENOMIC DNA]</scope>
    <source>
        <strain evidence="5 6">CCM5974</strain>
    </source>
</reference>
<dbReference type="Pfam" id="PF17482">
    <property type="entry name" value="Phage_sheath_1C"/>
    <property type="match status" value="1"/>
</dbReference>
<dbReference type="eggNOG" id="COG3497">
    <property type="taxonomic scope" value="Bacteria"/>
</dbReference>
<sequence>MDYLHGVRVIEINEGTRTIKTPSTAVIGIVCTANDADAEAYPLNTPVLLTNPLAGIAKAGTQGTLAKTLKAISNQVNTLTVVVRVEQAIAEEGDDSDGEKQKAADGKTTANIIGTVTESGQYTGLKALLVAQAKLGVKPRILGVPYLDNKEVATELAGIAKKLNAFAYVSAHNCYTKEQAVTYQKNFGQREVMVIHGDFAAFDVTRKRTETESAVANALGLRAYLDKTIGWHKAISNVVVEGVSGVTRDITFDIQDTSTDANYLNEHKITVPINFNGYRLWGSRTCSDDPLFQFENYTRTAQILRDTIADAHAWAIDKPMTPALIKDIIEGVNAKFRELKALGYIVDAKAWYDAEINDKDTLKAGKLYIDYDYTPVPPLENLNFRQRITDRYLADYAAKITA</sequence>
<evidence type="ECO:0000313" key="6">
    <source>
        <dbReference type="Proteomes" id="UP000030539"/>
    </source>
</evidence>
<feature type="domain" description="Tail sheath protein subtilisin-like" evidence="2">
    <location>
        <begin position="120"/>
        <end position="286"/>
    </location>
</feature>
<dbReference type="Proteomes" id="UP000030539">
    <property type="component" value="Unassembled WGS sequence"/>
</dbReference>
<protein>
    <submittedName>
        <fullName evidence="5">Tail sheath protein</fullName>
    </submittedName>
</protein>
<gene>
    <name evidence="5" type="ORF">JP36_08830</name>
</gene>
<dbReference type="InterPro" id="IPR054564">
    <property type="entry name" value="Gp18_domIII_N"/>
</dbReference>
<dbReference type="STRING" id="155515.JP36_08830"/>
<dbReference type="EMBL" id="JPXX01000023">
    <property type="protein sequence ID" value="KGQ36818.1"/>
    <property type="molecule type" value="Genomic_DNA"/>
</dbReference>
<dbReference type="InterPro" id="IPR052042">
    <property type="entry name" value="Tail_sheath_structural"/>
</dbReference>
<evidence type="ECO:0000256" key="1">
    <source>
        <dbReference type="ARBA" id="ARBA00008005"/>
    </source>
</evidence>
<feature type="domain" description="Tail sheath protein C-terminal" evidence="3">
    <location>
        <begin position="287"/>
        <end position="389"/>
    </location>
</feature>
<organism evidence="5 6">
    <name type="scientific">Gallibacterium genomosp. 1</name>
    <dbReference type="NCBI Taxonomy" id="155515"/>
    <lineage>
        <taxon>Bacteria</taxon>
        <taxon>Pseudomonadati</taxon>
        <taxon>Pseudomonadota</taxon>
        <taxon>Gammaproteobacteria</taxon>
        <taxon>Pasteurellales</taxon>
        <taxon>Pasteurellaceae</taxon>
        <taxon>Gallibacterium</taxon>
    </lineage>
</organism>
<evidence type="ECO:0000259" key="4">
    <source>
        <dbReference type="Pfam" id="PF22671"/>
    </source>
</evidence>
<dbReference type="InterPro" id="IPR020287">
    <property type="entry name" value="Tail_sheath_C"/>
</dbReference>
<proteinExistence type="inferred from homology"/>
<evidence type="ECO:0000259" key="2">
    <source>
        <dbReference type="Pfam" id="PF04984"/>
    </source>
</evidence>
<dbReference type="AlphaFoldDB" id="A0A0A2XX24"/>